<keyword evidence="4" id="KW-1185">Reference proteome</keyword>
<evidence type="ECO:0000313" key="4">
    <source>
        <dbReference type="Proteomes" id="UP000030765"/>
    </source>
</evidence>
<proteinExistence type="predicted"/>
<reference evidence="3" key="2">
    <citation type="submission" date="2020-05" db="UniProtKB">
        <authorList>
            <consortium name="EnsemblMetazoa"/>
        </authorList>
    </citation>
    <scope>IDENTIFICATION</scope>
</reference>
<dbReference type="EMBL" id="KE524777">
    <property type="protein sequence ID" value="KFB36310.1"/>
    <property type="molecule type" value="Genomic_DNA"/>
</dbReference>
<feature type="domain" description="L27" evidence="1">
    <location>
        <begin position="15"/>
        <end position="50"/>
    </location>
</feature>
<organism evidence="3 4">
    <name type="scientific">Anopheles sinensis</name>
    <name type="common">Mosquito</name>
    <dbReference type="NCBI Taxonomy" id="74873"/>
    <lineage>
        <taxon>Eukaryota</taxon>
        <taxon>Metazoa</taxon>
        <taxon>Ecdysozoa</taxon>
        <taxon>Arthropoda</taxon>
        <taxon>Hexapoda</taxon>
        <taxon>Insecta</taxon>
        <taxon>Pterygota</taxon>
        <taxon>Neoptera</taxon>
        <taxon>Endopterygota</taxon>
        <taxon>Diptera</taxon>
        <taxon>Nematocera</taxon>
        <taxon>Culicoidea</taxon>
        <taxon>Culicidae</taxon>
        <taxon>Anophelinae</taxon>
        <taxon>Anopheles</taxon>
    </lineage>
</organism>
<gene>
    <name evidence="2" type="ORF">ZHAS_00003468</name>
</gene>
<dbReference type="Pfam" id="PF02828">
    <property type="entry name" value="L27"/>
    <property type="match status" value="1"/>
</dbReference>
<accession>A0A084VEB6</accession>
<evidence type="ECO:0000313" key="2">
    <source>
        <dbReference type="EMBL" id="KFB36310.1"/>
    </source>
</evidence>
<name>A0A084VEB6_ANOSI</name>
<reference evidence="2 4" key="1">
    <citation type="journal article" date="2014" name="BMC Genomics">
        <title>Genome sequence of Anopheles sinensis provides insight into genetics basis of mosquito competence for malaria parasites.</title>
        <authorList>
            <person name="Zhou D."/>
            <person name="Zhang D."/>
            <person name="Ding G."/>
            <person name="Shi L."/>
            <person name="Hou Q."/>
            <person name="Ye Y."/>
            <person name="Xu Y."/>
            <person name="Zhou H."/>
            <person name="Xiong C."/>
            <person name="Li S."/>
            <person name="Yu J."/>
            <person name="Hong S."/>
            <person name="Yu X."/>
            <person name="Zou P."/>
            <person name="Chen C."/>
            <person name="Chang X."/>
            <person name="Wang W."/>
            <person name="Lv Y."/>
            <person name="Sun Y."/>
            <person name="Ma L."/>
            <person name="Shen B."/>
            <person name="Zhu C."/>
        </authorList>
    </citation>
    <scope>NUCLEOTIDE SEQUENCE [LARGE SCALE GENOMIC DNA]</scope>
</reference>
<dbReference type="AlphaFoldDB" id="A0A084VEB6"/>
<dbReference type="EnsemblMetazoa" id="ASIC003468-RA">
    <property type="protein sequence ID" value="ASIC003468-PA"/>
    <property type="gene ID" value="ASIC003468"/>
</dbReference>
<dbReference type="Proteomes" id="UP000030765">
    <property type="component" value="Unassembled WGS sequence"/>
</dbReference>
<dbReference type="STRING" id="74873.A0A084VEB6"/>
<evidence type="ECO:0000259" key="1">
    <source>
        <dbReference type="Pfam" id="PF02828"/>
    </source>
</evidence>
<evidence type="ECO:0000313" key="3">
    <source>
        <dbReference type="EnsemblMetazoa" id="ASIC003468-PA"/>
    </source>
</evidence>
<dbReference type="VEuPathDB" id="VectorBase:ASIS012429"/>
<dbReference type="VEuPathDB" id="VectorBase:ASIC003468"/>
<protein>
    <submittedName>
        <fullName evidence="2">AGAP008323-PA-like protein</fullName>
    </submittedName>
</protein>
<dbReference type="OrthoDB" id="65789at2759"/>
<dbReference type="InterPro" id="IPR014775">
    <property type="entry name" value="L27_C"/>
</dbReference>
<dbReference type="EMBL" id="ATLV01012266">
    <property type="status" value="NOT_ANNOTATED_CDS"/>
    <property type="molecule type" value="Genomic_DNA"/>
</dbReference>
<sequence>MFFLPFESIAAAFQHVRENLSDLNGRPEANETDLVFLQGILANPAVTQLIKWRRFITPVLTRSIKSVLSSV</sequence>